<gene>
    <name evidence="2" type="ORF">L9F63_002708</name>
</gene>
<name>A0AAD8ED75_DIPPU</name>
<feature type="transmembrane region" description="Helical" evidence="1">
    <location>
        <begin position="6"/>
        <end position="24"/>
    </location>
</feature>
<feature type="non-terminal residue" evidence="2">
    <location>
        <position position="62"/>
    </location>
</feature>
<accession>A0AAD8ED75</accession>
<organism evidence="2 3">
    <name type="scientific">Diploptera punctata</name>
    <name type="common">Pacific beetle cockroach</name>
    <dbReference type="NCBI Taxonomy" id="6984"/>
    <lineage>
        <taxon>Eukaryota</taxon>
        <taxon>Metazoa</taxon>
        <taxon>Ecdysozoa</taxon>
        <taxon>Arthropoda</taxon>
        <taxon>Hexapoda</taxon>
        <taxon>Insecta</taxon>
        <taxon>Pterygota</taxon>
        <taxon>Neoptera</taxon>
        <taxon>Polyneoptera</taxon>
        <taxon>Dictyoptera</taxon>
        <taxon>Blattodea</taxon>
        <taxon>Blaberoidea</taxon>
        <taxon>Blaberidae</taxon>
        <taxon>Diplopterinae</taxon>
        <taxon>Diploptera</taxon>
    </lineage>
</organism>
<evidence type="ECO:0000313" key="3">
    <source>
        <dbReference type="Proteomes" id="UP001233999"/>
    </source>
</evidence>
<evidence type="ECO:0000313" key="2">
    <source>
        <dbReference type="EMBL" id="KAJ9585507.1"/>
    </source>
</evidence>
<dbReference type="AlphaFoldDB" id="A0AAD8ED75"/>
<feature type="non-terminal residue" evidence="2">
    <location>
        <position position="1"/>
    </location>
</feature>
<keyword evidence="1" id="KW-0472">Membrane</keyword>
<sequence length="62" mass="7195">HSNSFNMFIFQYNGIVFIFLSISARKVYNGSLYRGFGERTLTALEDGKHKEIPWFFADLKAT</sequence>
<keyword evidence="1" id="KW-0812">Transmembrane</keyword>
<keyword evidence="3" id="KW-1185">Reference proteome</keyword>
<proteinExistence type="predicted"/>
<protein>
    <submittedName>
        <fullName evidence="2">Uncharacterized protein</fullName>
    </submittedName>
</protein>
<reference evidence="2" key="1">
    <citation type="journal article" date="2023" name="IScience">
        <title>Live-bearing cockroach genome reveals convergent evolutionary mechanisms linked to viviparity in insects and beyond.</title>
        <authorList>
            <person name="Fouks B."/>
            <person name="Harrison M.C."/>
            <person name="Mikhailova A.A."/>
            <person name="Marchal E."/>
            <person name="English S."/>
            <person name="Carruthers M."/>
            <person name="Jennings E.C."/>
            <person name="Chiamaka E.L."/>
            <person name="Frigard R.A."/>
            <person name="Pippel M."/>
            <person name="Attardo G.M."/>
            <person name="Benoit J.B."/>
            <person name="Bornberg-Bauer E."/>
            <person name="Tobe S.S."/>
        </authorList>
    </citation>
    <scope>NUCLEOTIDE SEQUENCE</scope>
    <source>
        <strain evidence="2">Stay&amp;Tobe</strain>
    </source>
</reference>
<reference evidence="2" key="2">
    <citation type="submission" date="2023-05" db="EMBL/GenBank/DDBJ databases">
        <authorList>
            <person name="Fouks B."/>
        </authorList>
    </citation>
    <scope>NUCLEOTIDE SEQUENCE</scope>
    <source>
        <strain evidence="2">Stay&amp;Tobe</strain>
        <tissue evidence="2">Testes</tissue>
    </source>
</reference>
<dbReference type="Proteomes" id="UP001233999">
    <property type="component" value="Unassembled WGS sequence"/>
</dbReference>
<dbReference type="EMBL" id="JASPKZ010007266">
    <property type="protein sequence ID" value="KAJ9585507.1"/>
    <property type="molecule type" value="Genomic_DNA"/>
</dbReference>
<evidence type="ECO:0000256" key="1">
    <source>
        <dbReference type="SAM" id="Phobius"/>
    </source>
</evidence>
<comment type="caution">
    <text evidence="2">The sequence shown here is derived from an EMBL/GenBank/DDBJ whole genome shotgun (WGS) entry which is preliminary data.</text>
</comment>
<keyword evidence="1" id="KW-1133">Transmembrane helix</keyword>